<protein>
    <recommendedName>
        <fullName evidence="1">HipA-like kinase domain-containing protein</fullName>
    </recommendedName>
</protein>
<organism evidence="2 3">
    <name type="scientific">Methyloprofundus sedimenti</name>
    <dbReference type="NCBI Taxonomy" id="1420851"/>
    <lineage>
        <taxon>Bacteria</taxon>
        <taxon>Pseudomonadati</taxon>
        <taxon>Pseudomonadota</taxon>
        <taxon>Gammaproteobacteria</taxon>
        <taxon>Methylococcales</taxon>
        <taxon>Methylococcaceae</taxon>
        <taxon>Methyloprofundus</taxon>
    </lineage>
</organism>
<evidence type="ECO:0000313" key="2">
    <source>
        <dbReference type="EMBL" id="OQK17264.1"/>
    </source>
</evidence>
<name>A0A1V8M6R6_9GAMM</name>
<reference evidence="2 3" key="1">
    <citation type="submission" date="2015-12" db="EMBL/GenBank/DDBJ databases">
        <authorList>
            <person name="Shamseldin A."/>
            <person name="Moawad H."/>
            <person name="Abd El-Rahim W.M."/>
            <person name="Sadowsky M.J."/>
        </authorList>
    </citation>
    <scope>NUCLEOTIDE SEQUENCE [LARGE SCALE GENOMIC DNA]</scope>
    <source>
        <strain evidence="2 3">WF1</strain>
    </source>
</reference>
<evidence type="ECO:0000313" key="3">
    <source>
        <dbReference type="Proteomes" id="UP000191980"/>
    </source>
</evidence>
<dbReference type="Proteomes" id="UP000191980">
    <property type="component" value="Unassembled WGS sequence"/>
</dbReference>
<comment type="caution">
    <text evidence="2">The sequence shown here is derived from an EMBL/GenBank/DDBJ whole genome shotgun (WGS) entry which is preliminary data.</text>
</comment>
<dbReference type="InterPro" id="IPR046748">
    <property type="entry name" value="HipA_2"/>
</dbReference>
<dbReference type="STRING" id="1420851.AU255_05065"/>
<dbReference type="RefSeq" id="WP_080521876.1">
    <property type="nucleotide sequence ID" value="NZ_LPUF01000001.1"/>
</dbReference>
<accession>A0A1V8M6R6</accession>
<feature type="domain" description="HipA-like kinase" evidence="1">
    <location>
        <begin position="4"/>
        <end position="167"/>
    </location>
</feature>
<dbReference type="EMBL" id="LPUF01000001">
    <property type="protein sequence ID" value="OQK17264.1"/>
    <property type="molecule type" value="Genomic_DNA"/>
</dbReference>
<proteinExistence type="predicted"/>
<gene>
    <name evidence="2" type="ORF">AU255_05065</name>
</gene>
<dbReference type="AlphaFoldDB" id="A0A1V8M6R6"/>
<keyword evidence="3" id="KW-1185">Reference proteome</keyword>
<sequence length="200" mass="22665">MLEIVEIIKPAKQGMTMPFLCNASDEHAYYVKGYAATVSGLMKEWLGSHLALAFGLPVPEFKIAFLDPDLVNCFGGMAISQLKGGYVFASKQMPSVTELKYETVNKIDAQLKLSVLLFDLWVENEDRTLSEKGGNPNLLWKSNESGLYVIDHNLIFDEGFNKREFKQLMQHPVIYLYQPPLFGKILPMEFCNLTLFLDDD</sequence>
<evidence type="ECO:0000259" key="1">
    <source>
        <dbReference type="Pfam" id="PF20613"/>
    </source>
</evidence>
<dbReference type="OrthoDB" id="8440774at2"/>
<dbReference type="Pfam" id="PF20613">
    <property type="entry name" value="HipA_2"/>
    <property type="match status" value="1"/>
</dbReference>